<organism evidence="1 3">
    <name type="scientific">Amycolatopsis regifaucium</name>
    <dbReference type="NCBI Taxonomy" id="546365"/>
    <lineage>
        <taxon>Bacteria</taxon>
        <taxon>Bacillati</taxon>
        <taxon>Actinomycetota</taxon>
        <taxon>Actinomycetes</taxon>
        <taxon>Pseudonocardiales</taxon>
        <taxon>Pseudonocardiaceae</taxon>
        <taxon>Amycolatopsis</taxon>
    </lineage>
</organism>
<sequence length="460" mass="51329">MCGPCFYEAMRTFGACPGCGVDRLLPGRVDNDDQPVCVACAGISDDFHCRVCESEGEFYRLGICARCALRDDLTTLLLKDAADPTAMEKLVDALCSVDRPESIFVWKRPAQVQDLLCRLATGALPLNHEAFDAEDGGPRVNHLRRVLEHHGLLPSRDERLAHFEAWLAAKLDLITEKAVRQPVEQFARWHHLPRIRKLSAAGKDTRGPVHASKQDVTEAIKFLTWLKDTHNRSVQDCNQQDVDEWLGTGPTTRHLVRTFLVWARKARINQSVSIGHRQAKTVRTLTQEQRLEWLRELLTGTSESLPYRVAAVLLLLYAQPLVKIAALRTTDVVVTPDELRLALSSEPVPVPAPFDQLLRQHLASRPNLRTTAGTTSDLMFPGYRPGQHLHPNTLMTRIRDLGIDLLGARTTAIRTLVTQVPPPLIAEMLGYSHQIAHKHAALAAQPWTRYAADRAASATD</sequence>
<reference evidence="1 3" key="1">
    <citation type="submission" date="2015-12" db="EMBL/GenBank/DDBJ databases">
        <title>Amycolatopsis regifaucium genome sequencing and assembly.</title>
        <authorList>
            <person name="Mayilraj S."/>
        </authorList>
    </citation>
    <scope>NUCLEOTIDE SEQUENCE [LARGE SCALE GENOMIC DNA]</scope>
    <source>
        <strain evidence="1 3">GY080</strain>
    </source>
</reference>
<dbReference type="InterPro" id="IPR011010">
    <property type="entry name" value="DNA_brk_join_enz"/>
</dbReference>
<reference evidence="2 4" key="2">
    <citation type="submission" date="2016-11" db="EMBL/GenBank/DDBJ databases">
        <title>Genome sequencing of Amycolatopsis regifaucium.</title>
        <authorList>
            <person name="Mayilraj S."/>
            <person name="Kaur N."/>
        </authorList>
    </citation>
    <scope>NUCLEOTIDE SEQUENCE [LARGE SCALE GENOMIC DNA]</scope>
    <source>
        <strain evidence="2 4">GY080</strain>
    </source>
</reference>
<evidence type="ECO:0000313" key="1">
    <source>
        <dbReference type="EMBL" id="KZB86604.1"/>
    </source>
</evidence>
<evidence type="ECO:0000313" key="2">
    <source>
        <dbReference type="EMBL" id="OKA03551.1"/>
    </source>
</evidence>
<comment type="caution">
    <text evidence="1">The sequence shown here is derived from an EMBL/GenBank/DDBJ whole genome shotgun (WGS) entry which is preliminary data.</text>
</comment>
<gene>
    <name evidence="2" type="ORF">ATP06_0236095</name>
    <name evidence="1" type="ORF">AVL48_26440</name>
</gene>
<evidence type="ECO:0000313" key="4">
    <source>
        <dbReference type="Proteomes" id="UP000186883"/>
    </source>
</evidence>
<proteinExistence type="predicted"/>
<dbReference type="EMBL" id="LOBU02000031">
    <property type="protein sequence ID" value="OKA03551.1"/>
    <property type="molecule type" value="Genomic_DNA"/>
</dbReference>
<dbReference type="Proteomes" id="UP000186883">
    <property type="component" value="Unassembled WGS sequence"/>
</dbReference>
<dbReference type="EMBL" id="LQCI01000007">
    <property type="protein sequence ID" value="KZB86604.1"/>
    <property type="molecule type" value="Genomic_DNA"/>
</dbReference>
<dbReference type="AlphaFoldDB" id="A0A154MQL5"/>
<name>A0A154MQL5_9PSEU</name>
<accession>A0A154MQL5</accession>
<dbReference type="Proteomes" id="UP000076321">
    <property type="component" value="Unassembled WGS sequence"/>
</dbReference>
<keyword evidence="4" id="KW-1185">Reference proteome</keyword>
<evidence type="ECO:0000313" key="3">
    <source>
        <dbReference type="Proteomes" id="UP000076321"/>
    </source>
</evidence>
<dbReference type="SUPFAM" id="SSF56349">
    <property type="entry name" value="DNA breaking-rejoining enzymes"/>
    <property type="match status" value="1"/>
</dbReference>
<dbReference type="GO" id="GO:0003677">
    <property type="term" value="F:DNA binding"/>
    <property type="evidence" value="ECO:0007669"/>
    <property type="project" value="InterPro"/>
</dbReference>
<protein>
    <submittedName>
        <fullName evidence="1">Recombinase XerD</fullName>
    </submittedName>
</protein>
<dbReference type="OrthoDB" id="3405537at2"/>